<dbReference type="PANTHER" id="PTHR10587">
    <property type="entry name" value="GLYCOSYL TRANSFERASE-RELATED"/>
    <property type="match status" value="1"/>
</dbReference>
<dbReference type="PROSITE" id="PS51677">
    <property type="entry name" value="NODB"/>
    <property type="match status" value="1"/>
</dbReference>
<dbReference type="Gene3D" id="3.90.640.20">
    <property type="entry name" value="Heat-shock cognate protein, ATPase"/>
    <property type="match status" value="1"/>
</dbReference>
<comment type="caution">
    <text evidence="5">The sequence shown here is derived from an EMBL/GenBank/DDBJ whole genome shotgun (WGS) entry which is preliminary data.</text>
</comment>
<dbReference type="Gene3D" id="3.20.20.370">
    <property type="entry name" value="Glycoside hydrolase/deacetylase"/>
    <property type="match status" value="1"/>
</dbReference>
<evidence type="ECO:0000259" key="4">
    <source>
        <dbReference type="PROSITE" id="PS51677"/>
    </source>
</evidence>
<keyword evidence="2" id="KW-0378">Hydrolase</keyword>
<accession>A0ABR7EFZ3</accession>
<sequence>MKQKWIAVLMAAVFMLLTAMGCAKEEQAGAENPDAYRNRFEAAAVSRQLDSVEGVTSERILETEGDVLISVDYPVVTGAPDISAEMKTFAEGKLADFRTAAEAASAEHKNETSSLMVTYKPYRTEGGLLSIKFTTESKLAGQETAEEIDAFVYDTAANKKLGLTDVFDAAQDYLTPIAQEAQAYLQNNEVLRKTVNEDQIAKGAAPSEEKYADFALAPDKVLFFFNRGTIAPAEAGSFEVGIPLAKLAGVLNEENKEAVLGAEQASAVQAAQGAVPAGPAETDIQQIRTRDGFMTAKSIEGIDPMNDKVIAITFDDGPHETLTPKLLDILKENGVVATFFMLGQNAEKYPDIVKRAYDEGHEIGTHSWDHRDSWPNLSMGERLDQYTKANDAIQAATGLRTLIDRPPYGAMTEEMAAQIGREQIIWSVDPEDWKYRDADEVYDRVVDGTDSGGYVQDGGIILSHDIHATTVEAFARIIPRLKDEGYTFVTVTQLMQIAEARGQDMEKYKFFSAPAAASASKNED</sequence>
<evidence type="ECO:0000256" key="1">
    <source>
        <dbReference type="ARBA" id="ARBA00022723"/>
    </source>
</evidence>
<dbReference type="InterPro" id="IPR011330">
    <property type="entry name" value="Glyco_hydro/deAcase_b/a-brl"/>
</dbReference>
<dbReference type="Proteomes" id="UP000606889">
    <property type="component" value="Unassembled WGS sequence"/>
</dbReference>
<dbReference type="InterPro" id="IPR021729">
    <property type="entry name" value="DUF3298"/>
</dbReference>
<dbReference type="SUPFAM" id="SSF88713">
    <property type="entry name" value="Glycoside hydrolase/deacetylase"/>
    <property type="match status" value="1"/>
</dbReference>
<keyword evidence="1" id="KW-0479">Metal-binding</keyword>
<evidence type="ECO:0000256" key="2">
    <source>
        <dbReference type="ARBA" id="ARBA00022801"/>
    </source>
</evidence>
<feature type="domain" description="NodB homology" evidence="4">
    <location>
        <begin position="308"/>
        <end position="489"/>
    </location>
</feature>
<evidence type="ECO:0000313" key="6">
    <source>
        <dbReference type="Proteomes" id="UP000606889"/>
    </source>
</evidence>
<evidence type="ECO:0000313" key="5">
    <source>
        <dbReference type="EMBL" id="MBC5648687.1"/>
    </source>
</evidence>
<organism evidence="5 6">
    <name type="scientific">Christensenella tenuis</name>
    <dbReference type="NCBI Taxonomy" id="2763033"/>
    <lineage>
        <taxon>Bacteria</taxon>
        <taxon>Bacillati</taxon>
        <taxon>Bacillota</taxon>
        <taxon>Clostridia</taxon>
        <taxon>Christensenellales</taxon>
        <taxon>Christensenellaceae</taxon>
        <taxon>Christensenella</taxon>
    </lineage>
</organism>
<dbReference type="RefSeq" id="WP_186858183.1">
    <property type="nucleotide sequence ID" value="NZ_JACOON010000005.1"/>
</dbReference>
<dbReference type="InterPro" id="IPR037126">
    <property type="entry name" value="PdaC/RsiV-like_sf"/>
</dbReference>
<proteinExistence type="predicted"/>
<protein>
    <submittedName>
        <fullName evidence="5">Polysaccharide deacetylase family protein</fullName>
    </submittedName>
</protein>
<gene>
    <name evidence="5" type="ORF">H8S18_10090</name>
</gene>
<feature type="chain" id="PRO_5045832678" evidence="3">
    <location>
        <begin position="24"/>
        <end position="524"/>
    </location>
</feature>
<dbReference type="PANTHER" id="PTHR10587:SF133">
    <property type="entry name" value="CHITIN DEACETYLASE 1-RELATED"/>
    <property type="match status" value="1"/>
</dbReference>
<evidence type="ECO:0000256" key="3">
    <source>
        <dbReference type="SAM" id="SignalP"/>
    </source>
</evidence>
<reference evidence="5 6" key="1">
    <citation type="submission" date="2020-08" db="EMBL/GenBank/DDBJ databases">
        <title>Genome public.</title>
        <authorList>
            <person name="Liu C."/>
            <person name="Sun Q."/>
        </authorList>
    </citation>
    <scope>NUCLEOTIDE SEQUENCE [LARGE SCALE GENOMIC DNA]</scope>
    <source>
        <strain evidence="5 6">NSJ-35</strain>
    </source>
</reference>
<dbReference type="Pfam" id="PF01522">
    <property type="entry name" value="Polysacc_deac_1"/>
    <property type="match status" value="1"/>
</dbReference>
<dbReference type="InterPro" id="IPR002509">
    <property type="entry name" value="NODB_dom"/>
</dbReference>
<dbReference type="CDD" id="cd10954">
    <property type="entry name" value="CE4_CtAXE_like"/>
    <property type="match status" value="1"/>
</dbReference>
<dbReference type="EMBL" id="JACOON010000005">
    <property type="protein sequence ID" value="MBC5648687.1"/>
    <property type="molecule type" value="Genomic_DNA"/>
</dbReference>
<dbReference type="Pfam" id="PF11738">
    <property type="entry name" value="DUF3298"/>
    <property type="match status" value="1"/>
</dbReference>
<dbReference type="InterPro" id="IPR050248">
    <property type="entry name" value="Polysacc_deacetylase_ArnD"/>
</dbReference>
<keyword evidence="6" id="KW-1185">Reference proteome</keyword>
<keyword evidence="3" id="KW-0732">Signal</keyword>
<name>A0ABR7EFZ3_9FIRM</name>
<feature type="signal peptide" evidence="3">
    <location>
        <begin position="1"/>
        <end position="23"/>
    </location>
</feature>
<dbReference type="PROSITE" id="PS51257">
    <property type="entry name" value="PROKAR_LIPOPROTEIN"/>
    <property type="match status" value="1"/>
</dbReference>